<dbReference type="InterPro" id="IPR007111">
    <property type="entry name" value="NACHT_NTPase"/>
</dbReference>
<dbReference type="SUPFAM" id="SSF52540">
    <property type="entry name" value="P-loop containing nucleoside triphosphate hydrolases"/>
    <property type="match status" value="1"/>
</dbReference>
<protein>
    <submittedName>
        <fullName evidence="3">NACHT domain-containing protein</fullName>
    </submittedName>
</protein>
<dbReference type="Gene3D" id="3.40.50.300">
    <property type="entry name" value="P-loop containing nucleotide triphosphate hydrolases"/>
    <property type="match status" value="1"/>
</dbReference>
<dbReference type="InterPro" id="IPR027417">
    <property type="entry name" value="P-loop_NTPase"/>
</dbReference>
<feature type="domain" description="NACHT" evidence="2">
    <location>
        <begin position="109"/>
        <end position="224"/>
    </location>
</feature>
<feature type="transmembrane region" description="Helical" evidence="1">
    <location>
        <begin position="822"/>
        <end position="843"/>
    </location>
</feature>
<comment type="caution">
    <text evidence="3">The sequence shown here is derived from an EMBL/GenBank/DDBJ whole genome shotgun (WGS) entry which is preliminary data.</text>
</comment>
<dbReference type="PANTHER" id="PTHR46844">
    <property type="entry name" value="SLR5058 PROTEIN"/>
    <property type="match status" value="1"/>
</dbReference>
<dbReference type="EMBL" id="JABWGO010000006">
    <property type="protein sequence ID" value="NUW43279.1"/>
    <property type="molecule type" value="Genomic_DNA"/>
</dbReference>
<dbReference type="RefSeq" id="WP_175602813.1">
    <property type="nucleotide sequence ID" value="NZ_JABWGO010000006.1"/>
</dbReference>
<keyword evidence="1" id="KW-1133">Transmembrane helix</keyword>
<organism evidence="3 4">
    <name type="scientific">Nonomuraea rhodomycinica</name>
    <dbReference type="NCBI Taxonomy" id="1712872"/>
    <lineage>
        <taxon>Bacteria</taxon>
        <taxon>Bacillati</taxon>
        <taxon>Actinomycetota</taxon>
        <taxon>Actinomycetes</taxon>
        <taxon>Streptosporangiales</taxon>
        <taxon>Streptosporangiaceae</taxon>
        <taxon>Nonomuraea</taxon>
    </lineage>
</organism>
<keyword evidence="1" id="KW-0812">Transmembrane</keyword>
<dbReference type="Pfam" id="PF05729">
    <property type="entry name" value="NACHT"/>
    <property type="match status" value="1"/>
</dbReference>
<sequence>MDTSQLLPYGGALLGLFVVLWLLDKFTGGIVEELGKRTLDGLLRGPRQPALGRRALGRYAKLVRHTFGAHTMGFRAGDAPVTVEEVYVPLQYESRGVRLDIERLVRSRDRVVLLGEPGAGKSMLLKHLMLDWADDPRRDRRVPVLIDLHRFGTATLRDLLAETLGHGRQPIGADRLHDALQDGRLRLYFDGLDEVARDHLPTVLGELRELASRYERCPMAVTCRDSVYKGALAAEFGAPVVVADLDDASLRALSRHLVKDDVRAHHLIAALRDARPVLELARSPMLLTMISYLFLEGVFGEQGEKLPRSRAGFYELAIRYLLGRDTARGLETMTRFDPDVKLVILRRLALLLMNQDDGRTVGHRDLVALIRTEAADLLQDAQADRLIDEIVDRSRLLVRLWQSGGRSYVFRHLTLQEYLAAVELAGRGEELLDHYRRSPAVWQEVVRLWCSIVPHDCTWLLRELYADPRSRVLVLRCLAEAEHVEPAFADDVVLDSVGPVSRGIELPGPALRALGALAAVDDARGNQVLAQFMGSAQADYPAIYHVLAASGRREALDRLLEAAGTSTHARGALRAMGDLAVPELARVERDWAIDELGRIGTPAAADALTGLTEHTRAVWWLAALLNSEDIRAALWSGESAGGTTWISRPYRDDWPPRLCEIFESVVSELRVRDAARPADLDLPPVFPPVALAVLACDDTIGSGTAPLPVSQEEEQALYWFERAGTLPPSLHKRSLSERVYRGLAAVTAEHAGNARLHSAALHLADFVMKHRPMRPATFQCLPALEWTVFAAVAGRLDRPWGGRQRWSLLAEERPEPRFLRRLLVTGVTVGTLFTAGAGLFGAMNAVLGHRTWEPGWLPIATVIAVAAAIGGVITIRSKLGSWIFFLGLPAASACLITYSGAMLNDWLAPYGFHTGWTAYAATAAALSLLGAYYFRVKRRWANPFRQVLSQCAPHCLPAPPP</sequence>
<dbReference type="Proteomes" id="UP000546126">
    <property type="component" value="Unassembled WGS sequence"/>
</dbReference>
<gene>
    <name evidence="3" type="ORF">HT134_24545</name>
</gene>
<evidence type="ECO:0000256" key="1">
    <source>
        <dbReference type="SAM" id="Phobius"/>
    </source>
</evidence>
<evidence type="ECO:0000313" key="4">
    <source>
        <dbReference type="Proteomes" id="UP000546126"/>
    </source>
</evidence>
<keyword evidence="1" id="KW-0472">Membrane</keyword>
<dbReference type="PANTHER" id="PTHR46844:SF1">
    <property type="entry name" value="SLR5058 PROTEIN"/>
    <property type="match status" value="1"/>
</dbReference>
<dbReference type="PROSITE" id="PS50837">
    <property type="entry name" value="NACHT"/>
    <property type="match status" value="1"/>
</dbReference>
<feature type="transmembrane region" description="Helical" evidence="1">
    <location>
        <begin position="916"/>
        <end position="934"/>
    </location>
</feature>
<feature type="transmembrane region" description="Helical" evidence="1">
    <location>
        <begin position="882"/>
        <end position="904"/>
    </location>
</feature>
<reference evidence="3 4" key="1">
    <citation type="submission" date="2020-06" db="EMBL/GenBank/DDBJ databases">
        <authorList>
            <person name="Chanama M."/>
        </authorList>
    </citation>
    <scope>NUCLEOTIDE SEQUENCE [LARGE SCALE GENOMIC DNA]</scope>
    <source>
        <strain evidence="3 4">TBRC6557</strain>
    </source>
</reference>
<feature type="transmembrane region" description="Helical" evidence="1">
    <location>
        <begin position="855"/>
        <end position="875"/>
    </location>
</feature>
<name>A0A7Y6ME38_9ACTN</name>
<keyword evidence="4" id="KW-1185">Reference proteome</keyword>
<evidence type="ECO:0000313" key="3">
    <source>
        <dbReference type="EMBL" id="NUW43279.1"/>
    </source>
</evidence>
<accession>A0A7Y6ME38</accession>
<proteinExistence type="predicted"/>
<dbReference type="AlphaFoldDB" id="A0A7Y6ME38"/>
<evidence type="ECO:0000259" key="2">
    <source>
        <dbReference type="PROSITE" id="PS50837"/>
    </source>
</evidence>